<reference evidence="3" key="1">
    <citation type="journal article" date="2019" name="Int. J. Syst. Evol. Microbiol.">
        <title>The Global Catalogue of Microorganisms (GCM) 10K type strain sequencing project: providing services to taxonomists for standard genome sequencing and annotation.</title>
        <authorList>
            <consortium name="The Broad Institute Genomics Platform"/>
            <consortium name="The Broad Institute Genome Sequencing Center for Infectious Disease"/>
            <person name="Wu L."/>
            <person name="Ma J."/>
        </authorList>
    </citation>
    <scope>NUCLEOTIDE SEQUENCE [LARGE SCALE GENOMIC DNA]</scope>
    <source>
        <strain evidence="3">JCM 15572</strain>
    </source>
</reference>
<protein>
    <submittedName>
        <fullName evidence="2">Uncharacterized protein</fullName>
    </submittedName>
</protein>
<evidence type="ECO:0000313" key="2">
    <source>
        <dbReference type="EMBL" id="GAA1570338.1"/>
    </source>
</evidence>
<proteinExistence type="predicted"/>
<comment type="caution">
    <text evidence="2">The sequence shown here is derived from an EMBL/GenBank/DDBJ whole genome shotgun (WGS) entry which is preliminary data.</text>
</comment>
<evidence type="ECO:0000313" key="3">
    <source>
        <dbReference type="Proteomes" id="UP001501705"/>
    </source>
</evidence>
<keyword evidence="3" id="KW-1185">Reference proteome</keyword>
<organism evidence="2 3">
    <name type="scientific">Kribbella hippodromi</name>
    <dbReference type="NCBI Taxonomy" id="434347"/>
    <lineage>
        <taxon>Bacteria</taxon>
        <taxon>Bacillati</taxon>
        <taxon>Actinomycetota</taxon>
        <taxon>Actinomycetes</taxon>
        <taxon>Propionibacteriales</taxon>
        <taxon>Kribbellaceae</taxon>
        <taxon>Kribbella</taxon>
    </lineage>
</organism>
<dbReference type="EMBL" id="BAAAPH010000008">
    <property type="protein sequence ID" value="GAA1570338.1"/>
    <property type="molecule type" value="Genomic_DNA"/>
</dbReference>
<evidence type="ECO:0000256" key="1">
    <source>
        <dbReference type="SAM" id="MobiDB-lite"/>
    </source>
</evidence>
<accession>A0ABP4P4W2</accession>
<name>A0ABP4P4W2_9ACTN</name>
<feature type="region of interest" description="Disordered" evidence="1">
    <location>
        <begin position="18"/>
        <end position="44"/>
    </location>
</feature>
<gene>
    <name evidence="2" type="ORF">GCM10009804_28480</name>
</gene>
<sequence length="63" mass="6782">MVPAGRGDIGVAVVHRHLVPAPPQARPKSEPADASSYHRNLHSQPPYLVSGFLVLDFLVSGRL</sequence>
<dbReference type="Proteomes" id="UP001501705">
    <property type="component" value="Unassembled WGS sequence"/>
</dbReference>